<dbReference type="Proteomes" id="UP000077671">
    <property type="component" value="Unassembled WGS sequence"/>
</dbReference>
<proteinExistence type="predicted"/>
<feature type="compositionally biased region" description="Polar residues" evidence="1">
    <location>
        <begin position="297"/>
        <end position="317"/>
    </location>
</feature>
<name>A0A177UFA2_9BASI</name>
<dbReference type="EMBL" id="LWDD02000786">
    <property type="protein sequence ID" value="KAE8256677.1"/>
    <property type="molecule type" value="Genomic_DNA"/>
</dbReference>
<dbReference type="AlphaFoldDB" id="A0A177UFA2"/>
<feature type="compositionally biased region" description="Acidic residues" evidence="1">
    <location>
        <begin position="232"/>
        <end position="242"/>
    </location>
</feature>
<evidence type="ECO:0000256" key="1">
    <source>
        <dbReference type="SAM" id="MobiDB-lite"/>
    </source>
</evidence>
<feature type="compositionally biased region" description="Basic and acidic residues" evidence="1">
    <location>
        <begin position="255"/>
        <end position="266"/>
    </location>
</feature>
<protein>
    <submittedName>
        <fullName evidence="2">Uncharacterized protein</fullName>
    </submittedName>
</protein>
<evidence type="ECO:0000313" key="3">
    <source>
        <dbReference type="Proteomes" id="UP000077671"/>
    </source>
</evidence>
<organism evidence="2 3">
    <name type="scientific">Tilletia caries</name>
    <name type="common">wheat bunt fungus</name>
    <dbReference type="NCBI Taxonomy" id="13290"/>
    <lineage>
        <taxon>Eukaryota</taxon>
        <taxon>Fungi</taxon>
        <taxon>Dikarya</taxon>
        <taxon>Basidiomycota</taxon>
        <taxon>Ustilaginomycotina</taxon>
        <taxon>Exobasidiomycetes</taxon>
        <taxon>Tilletiales</taxon>
        <taxon>Tilletiaceae</taxon>
        <taxon>Tilletia</taxon>
    </lineage>
</organism>
<feature type="region of interest" description="Disordered" evidence="1">
    <location>
        <begin position="283"/>
        <end position="344"/>
    </location>
</feature>
<feature type="region of interest" description="Disordered" evidence="1">
    <location>
        <begin position="230"/>
        <end position="266"/>
    </location>
</feature>
<reference evidence="2" key="1">
    <citation type="submission" date="2016-04" db="EMBL/GenBank/DDBJ databases">
        <authorList>
            <person name="Nguyen H.D."/>
            <person name="Kesanakurti P."/>
            <person name="Cullis J."/>
            <person name="Levesque C.A."/>
            <person name="Hambleton S."/>
        </authorList>
    </citation>
    <scope>NUCLEOTIDE SEQUENCE</scope>
    <source>
        <strain evidence="2">DAOMC 238032</strain>
    </source>
</reference>
<comment type="caution">
    <text evidence="2">The sequence shown here is derived from an EMBL/GenBank/DDBJ whole genome shotgun (WGS) entry which is preliminary data.</text>
</comment>
<gene>
    <name evidence="2" type="ORF">A4X03_0g5166</name>
</gene>
<sequence length="344" mass="38590">MQGQPEFSSETAVIDTLRCNEFTAQLLDSTGAPKHLYGIKEKDHFVEAYVEAKEGEQVSAKLDSWDRSHIYKVLLRVGIQRFGSFLCEPSSWPRSLKYRSISKSEAQSLKFSKAAVTDDEKHSIRRPEKIARLGRLSIGLRQVRSLEIVKETFPEPAVGPWKAIFRGAETVDAIQFSSGPTIPKHSRGYGASCSFEETFTPIYFQFNCVTRAELQRLGHVLSDHAKDRLMEEGEDQDQEAQEENVSTPKHAKKRPREEDGSHARKKRLQDLQKELEELQEMERLEDLVLEKRRRLTGGSNSLRNANASTQAGESSISVKKEPTESGAGSAGTADEPLIIADLSD</sequence>
<evidence type="ECO:0000313" key="2">
    <source>
        <dbReference type="EMBL" id="KAE8256677.1"/>
    </source>
</evidence>
<reference evidence="2" key="2">
    <citation type="journal article" date="2019" name="IMA Fungus">
        <title>Genome sequencing and comparison of five Tilletia species to identify candidate genes for the detection of regulated species infecting wheat.</title>
        <authorList>
            <person name="Nguyen H.D.T."/>
            <person name="Sultana T."/>
            <person name="Kesanakurti P."/>
            <person name="Hambleton S."/>
        </authorList>
    </citation>
    <scope>NUCLEOTIDE SEQUENCE</scope>
    <source>
        <strain evidence="2">DAOMC 238032</strain>
    </source>
</reference>
<accession>A0A177UFA2</accession>